<sequence>QELKSRSKIVGDVRGKGLILGRRYGLKNIVLYELRTM</sequence>
<evidence type="ECO:0000313" key="1">
    <source>
        <dbReference type="EMBL" id="GAI48190.1"/>
    </source>
</evidence>
<accession>X1QAY4</accession>
<comment type="caution">
    <text evidence="1">The sequence shown here is derived from an EMBL/GenBank/DDBJ whole genome shotgun (WGS) entry which is preliminary data.</text>
</comment>
<gene>
    <name evidence="1" type="ORF">S06H3_63858</name>
</gene>
<organism evidence="1">
    <name type="scientific">marine sediment metagenome</name>
    <dbReference type="NCBI Taxonomy" id="412755"/>
    <lineage>
        <taxon>unclassified sequences</taxon>
        <taxon>metagenomes</taxon>
        <taxon>ecological metagenomes</taxon>
    </lineage>
</organism>
<feature type="non-terminal residue" evidence="1">
    <location>
        <position position="1"/>
    </location>
</feature>
<reference evidence="1" key="1">
    <citation type="journal article" date="2014" name="Front. Microbiol.">
        <title>High frequency of phylogenetically diverse reductive dehalogenase-homologous genes in deep subseafloor sedimentary metagenomes.</title>
        <authorList>
            <person name="Kawai M."/>
            <person name="Futagami T."/>
            <person name="Toyoda A."/>
            <person name="Takaki Y."/>
            <person name="Nishi S."/>
            <person name="Hori S."/>
            <person name="Arai W."/>
            <person name="Tsubouchi T."/>
            <person name="Morono Y."/>
            <person name="Uchiyama I."/>
            <person name="Ito T."/>
            <person name="Fujiyama A."/>
            <person name="Inagaki F."/>
            <person name="Takami H."/>
        </authorList>
    </citation>
    <scope>NUCLEOTIDE SEQUENCE</scope>
    <source>
        <strain evidence="1">Expedition CK06-06</strain>
    </source>
</reference>
<proteinExistence type="predicted"/>
<protein>
    <submittedName>
        <fullName evidence="1">Uncharacterized protein</fullName>
    </submittedName>
</protein>
<dbReference type="AlphaFoldDB" id="X1QAY4"/>
<dbReference type="EMBL" id="BARV01042473">
    <property type="protein sequence ID" value="GAI48190.1"/>
    <property type="molecule type" value="Genomic_DNA"/>
</dbReference>
<name>X1QAY4_9ZZZZ</name>